<evidence type="ECO:0000313" key="2">
    <source>
        <dbReference type="EMBL" id="TPP65180.1"/>
    </source>
</evidence>
<proteinExistence type="predicted"/>
<evidence type="ECO:0000313" key="3">
    <source>
        <dbReference type="Proteomes" id="UP000316759"/>
    </source>
</evidence>
<gene>
    <name evidence="2" type="ORF">FGIG_07154</name>
</gene>
<comment type="caution">
    <text evidence="2">The sequence shown here is derived from an EMBL/GenBank/DDBJ whole genome shotgun (WGS) entry which is preliminary data.</text>
</comment>
<feature type="signal peptide" evidence="1">
    <location>
        <begin position="1"/>
        <end position="30"/>
    </location>
</feature>
<evidence type="ECO:0000256" key="1">
    <source>
        <dbReference type="SAM" id="SignalP"/>
    </source>
</evidence>
<dbReference type="OrthoDB" id="10591032at2759"/>
<dbReference type="Proteomes" id="UP000316759">
    <property type="component" value="Unassembled WGS sequence"/>
</dbReference>
<keyword evidence="1" id="KW-0732">Signal</keyword>
<protein>
    <submittedName>
        <fullName evidence="2">Uncharacterized protein</fullName>
    </submittedName>
</protein>
<name>A0A504Z7B8_FASGI</name>
<sequence length="90" mass="9466">MNNVHPSLIMNTFVTLALVLATVCLLEVSAIQRCAPCGPPCNPCGPSCRVVKQGASSFVGNRVSNRLGDLLRLTYPETCGCCGEPDCGKP</sequence>
<organism evidence="2 3">
    <name type="scientific">Fasciola gigantica</name>
    <name type="common">Giant liver fluke</name>
    <dbReference type="NCBI Taxonomy" id="46835"/>
    <lineage>
        <taxon>Eukaryota</taxon>
        <taxon>Metazoa</taxon>
        <taxon>Spiralia</taxon>
        <taxon>Lophotrochozoa</taxon>
        <taxon>Platyhelminthes</taxon>
        <taxon>Trematoda</taxon>
        <taxon>Digenea</taxon>
        <taxon>Plagiorchiida</taxon>
        <taxon>Echinostomata</taxon>
        <taxon>Echinostomatoidea</taxon>
        <taxon>Fasciolidae</taxon>
        <taxon>Fasciola</taxon>
    </lineage>
</organism>
<feature type="chain" id="PRO_5021374520" evidence="1">
    <location>
        <begin position="31"/>
        <end position="90"/>
    </location>
</feature>
<accession>A0A504Z7B8</accession>
<dbReference type="AlphaFoldDB" id="A0A504Z7B8"/>
<keyword evidence="3" id="KW-1185">Reference proteome</keyword>
<dbReference type="EMBL" id="SUNJ01003530">
    <property type="protein sequence ID" value="TPP65180.1"/>
    <property type="molecule type" value="Genomic_DNA"/>
</dbReference>
<reference evidence="2 3" key="1">
    <citation type="submission" date="2019-04" db="EMBL/GenBank/DDBJ databases">
        <title>Annotation for the trematode Fasciola gigantica.</title>
        <authorList>
            <person name="Choi Y.-J."/>
        </authorList>
    </citation>
    <scope>NUCLEOTIDE SEQUENCE [LARGE SCALE GENOMIC DNA]</scope>
    <source>
        <strain evidence="2">Uganda_cow_1</strain>
    </source>
</reference>